<gene>
    <name evidence="1" type="ORF">B0H17DRAFT_869514</name>
</gene>
<evidence type="ECO:0000313" key="2">
    <source>
        <dbReference type="Proteomes" id="UP001221757"/>
    </source>
</evidence>
<evidence type="ECO:0000313" key="1">
    <source>
        <dbReference type="EMBL" id="KAJ7696764.1"/>
    </source>
</evidence>
<dbReference type="AlphaFoldDB" id="A0AAD7GIU6"/>
<comment type="caution">
    <text evidence="1">The sequence shown here is derived from an EMBL/GenBank/DDBJ whole genome shotgun (WGS) entry which is preliminary data.</text>
</comment>
<dbReference type="Proteomes" id="UP001221757">
    <property type="component" value="Unassembled WGS sequence"/>
</dbReference>
<name>A0AAD7GIU6_MYCRO</name>
<reference evidence="1" key="1">
    <citation type="submission" date="2023-03" db="EMBL/GenBank/DDBJ databases">
        <title>Massive genome expansion in bonnet fungi (Mycena s.s.) driven by repeated elements and novel gene families across ecological guilds.</title>
        <authorList>
            <consortium name="Lawrence Berkeley National Laboratory"/>
            <person name="Harder C.B."/>
            <person name="Miyauchi S."/>
            <person name="Viragh M."/>
            <person name="Kuo A."/>
            <person name="Thoen E."/>
            <person name="Andreopoulos B."/>
            <person name="Lu D."/>
            <person name="Skrede I."/>
            <person name="Drula E."/>
            <person name="Henrissat B."/>
            <person name="Morin E."/>
            <person name="Kohler A."/>
            <person name="Barry K."/>
            <person name="LaButti K."/>
            <person name="Morin E."/>
            <person name="Salamov A."/>
            <person name="Lipzen A."/>
            <person name="Mereny Z."/>
            <person name="Hegedus B."/>
            <person name="Baldrian P."/>
            <person name="Stursova M."/>
            <person name="Weitz H."/>
            <person name="Taylor A."/>
            <person name="Grigoriev I.V."/>
            <person name="Nagy L.G."/>
            <person name="Martin F."/>
            <person name="Kauserud H."/>
        </authorList>
    </citation>
    <scope>NUCLEOTIDE SEQUENCE</scope>
    <source>
        <strain evidence="1">CBHHK067</strain>
    </source>
</reference>
<sequence length="92" mass="10584">QLSSALNNWIDAIPEHLRWDPNQENQIFLNQSAALYASYYQAQILIHRPFIPAPGKDFPSLAICANAAWSCRHVMDVQTRRSRRLLHLPSVM</sequence>
<dbReference type="CDD" id="cd12148">
    <property type="entry name" value="fungal_TF_MHR"/>
    <property type="match status" value="1"/>
</dbReference>
<dbReference type="EMBL" id="JARKIE010000033">
    <property type="protein sequence ID" value="KAJ7696764.1"/>
    <property type="molecule type" value="Genomic_DNA"/>
</dbReference>
<organism evidence="1 2">
    <name type="scientific">Mycena rosella</name>
    <name type="common">Pink bonnet</name>
    <name type="synonym">Agaricus rosellus</name>
    <dbReference type="NCBI Taxonomy" id="1033263"/>
    <lineage>
        <taxon>Eukaryota</taxon>
        <taxon>Fungi</taxon>
        <taxon>Dikarya</taxon>
        <taxon>Basidiomycota</taxon>
        <taxon>Agaricomycotina</taxon>
        <taxon>Agaricomycetes</taxon>
        <taxon>Agaricomycetidae</taxon>
        <taxon>Agaricales</taxon>
        <taxon>Marasmiineae</taxon>
        <taxon>Mycenaceae</taxon>
        <taxon>Mycena</taxon>
    </lineage>
</organism>
<proteinExistence type="predicted"/>
<feature type="non-terminal residue" evidence="1">
    <location>
        <position position="1"/>
    </location>
</feature>
<keyword evidence="2" id="KW-1185">Reference proteome</keyword>
<protein>
    <submittedName>
        <fullName evidence="1">Uncharacterized protein</fullName>
    </submittedName>
</protein>
<feature type="non-terminal residue" evidence="1">
    <location>
        <position position="92"/>
    </location>
</feature>
<accession>A0AAD7GIU6</accession>